<gene>
    <name evidence="2" type="ORF">MLC_1500</name>
</gene>
<feature type="domain" description="Transglutaminase-like" evidence="1">
    <location>
        <begin position="253"/>
        <end position="346"/>
    </location>
</feature>
<proteinExistence type="predicted"/>
<dbReference type="RefSeq" id="WP_013729302.1">
    <property type="nucleotide sequence ID" value="NC_015431.1"/>
</dbReference>
<dbReference type="HOGENOM" id="CLU_013351_0_0_14"/>
<organism evidence="2 3">
    <name type="scientific">Mycoplasma mycoides subsp. capri LC str. 95010</name>
    <dbReference type="NCBI Taxonomy" id="862259"/>
    <lineage>
        <taxon>Bacteria</taxon>
        <taxon>Bacillati</taxon>
        <taxon>Mycoplasmatota</taxon>
        <taxon>Mollicutes</taxon>
        <taxon>Mycoplasmataceae</taxon>
        <taxon>Mycoplasma</taxon>
    </lineage>
</organism>
<sequence length="715" mass="82702">MTKKYNKKQIILSSLVLGSLIGISAITTSCSLSSNLKNGEIPLAKNYKKLNNNLLNSNSNLLVNNISDIKINDSLDLSNYSKTSLVKLENFYPNQHIEEFKENNFSEEKIKEIIFDHNIALNYYSHPKFKLEKKYLTLDNENKTEKLKLIDSKTNQEIQDVKWYQRLRIPTDKLLKADQDDTNSLVNLKTDGTISAKQYKNSSDAQVVEIWAEYKGNLYKSVVTILPIVEVNILKARQEAKKIVEQQGWKDLPVLEQITKAYDWMTKEVKFDYNVANSYDNQTAYSALVNKKTVCTGYAKGFQMLMDELGILSTLITSDVSPRDLSGVKHVWNLVEIDGKWYHLDATSDRIERSQQKQEYRFFLLHDDDFTKDDVFLRNTREFGQRFRNLKLTNFVKNREDIDILIDKELTESNRNSNKLEVKTHPKMYSEISKSFSDAGLEIMDYKLVRSSSGYTSYKTINYVLKDNKTGKKDIKVQNVKKYIVKDKSKTLGSYAIKIDLSEKVDGLKPGNFIIENAMINQVKQDNNSYILYLDHFKNFNKVTVKINDIKKRGYKFTLSNNTIEFDVQKFKDTPQAIVKAIDEKEVLITNVKPGMQYRNNINKWIDITSESFIANNIVLGKLQFRWKDSYDKFASDVQTVEISKAIDVYNMIKVQANTITGVDDTMEYRVINKNSQWENIISNKLENLKPGTYEIRTKANDKELASNSHQVTIN</sequence>
<reference evidence="3" key="2">
    <citation type="journal article" date="2011" name="BMC Genomics">
        <title>Mycoplasma mycoides, from mycoides Small Colony to capri. A microevolutionary perspective.</title>
        <authorList>
            <person name="Thiaucourt F."/>
            <person name="Manso-Silvan L."/>
            <person name="Salah W."/>
            <person name="Barbe V."/>
            <person name="Berger A."/>
            <person name="Jacob D."/>
            <person name="Breton M."/>
            <person name="Dupuy V."/>
            <person name="Lomenech A.M."/>
            <person name="Blanchard A."/>
            <person name="Sirand-Pugnet P."/>
        </authorList>
    </citation>
    <scope>NUCLEOTIDE SEQUENCE [LARGE SCALE GENOMIC DNA]</scope>
    <source>
        <strain evidence="3">95010</strain>
    </source>
</reference>
<dbReference type="Proteomes" id="UP000010103">
    <property type="component" value="Chromosome"/>
</dbReference>
<evidence type="ECO:0000259" key="1">
    <source>
        <dbReference type="Pfam" id="PF01841"/>
    </source>
</evidence>
<accession>F4MP46</accession>
<dbReference type="Pfam" id="PF01841">
    <property type="entry name" value="Transglut_core"/>
    <property type="match status" value="1"/>
</dbReference>
<dbReference type="Gene3D" id="3.10.620.30">
    <property type="match status" value="1"/>
</dbReference>
<dbReference type="AlphaFoldDB" id="F4MP46"/>
<protein>
    <recommendedName>
        <fullName evidence="1">Transglutaminase-like domain-containing protein</fullName>
    </recommendedName>
</protein>
<name>F4MP46_MYCML</name>
<dbReference type="InterPro" id="IPR002931">
    <property type="entry name" value="Transglutaminase-like"/>
</dbReference>
<dbReference type="InterPro" id="IPR038765">
    <property type="entry name" value="Papain-like_cys_pep_sf"/>
</dbReference>
<dbReference type="PROSITE" id="PS51257">
    <property type="entry name" value="PROKAR_LIPOPROTEIN"/>
    <property type="match status" value="1"/>
</dbReference>
<reference evidence="3" key="1">
    <citation type="journal article" date="2011" name="BMC Genomics">
        <title>Mycoplasma mycoides, from "mycoides Small Colony" to "capri". A microevolutionary perspective.</title>
        <authorList>
            <person name="Thiaucourt F."/>
            <person name="Manso-Silvan L."/>
            <person name="Salah W."/>
            <person name="Barbe V."/>
            <person name="Berger A."/>
            <person name="Jacob D."/>
            <person name="Breton M."/>
            <person name="Dupuy V."/>
            <person name="Lomenech A.M."/>
            <person name="Blanchard A."/>
            <person name="Sirand-Pugnet P."/>
        </authorList>
    </citation>
    <scope>NUCLEOTIDE SEQUENCE [LARGE SCALE GENOMIC DNA]</scope>
    <source>
        <strain evidence="3">95010</strain>
    </source>
</reference>
<dbReference type="KEGG" id="mml:MLC_1500"/>
<evidence type="ECO:0000313" key="3">
    <source>
        <dbReference type="Proteomes" id="UP000010103"/>
    </source>
</evidence>
<dbReference type="SUPFAM" id="SSF54001">
    <property type="entry name" value="Cysteine proteinases"/>
    <property type="match status" value="1"/>
</dbReference>
<dbReference type="EMBL" id="FQ377874">
    <property type="protein sequence ID" value="CBW53878.1"/>
    <property type="molecule type" value="Genomic_DNA"/>
</dbReference>
<dbReference type="NCBIfam" id="NF045980">
    <property type="entry name" value="MAG6410_fam_LP"/>
    <property type="match status" value="1"/>
</dbReference>
<evidence type="ECO:0000313" key="2">
    <source>
        <dbReference type="EMBL" id="CBW53878.1"/>
    </source>
</evidence>